<keyword evidence="2" id="KW-1185">Reference proteome</keyword>
<dbReference type="EMBL" id="JARBJD010000069">
    <property type="protein sequence ID" value="KAK2955276.1"/>
    <property type="molecule type" value="Genomic_DNA"/>
</dbReference>
<evidence type="ECO:0000313" key="2">
    <source>
        <dbReference type="Proteomes" id="UP001281761"/>
    </source>
</evidence>
<organism evidence="1 2">
    <name type="scientific">Blattamonas nauphoetae</name>
    <dbReference type="NCBI Taxonomy" id="2049346"/>
    <lineage>
        <taxon>Eukaryota</taxon>
        <taxon>Metamonada</taxon>
        <taxon>Preaxostyla</taxon>
        <taxon>Oxymonadida</taxon>
        <taxon>Blattamonas</taxon>
    </lineage>
</organism>
<proteinExistence type="predicted"/>
<evidence type="ECO:0000313" key="1">
    <source>
        <dbReference type="EMBL" id="KAK2955276.1"/>
    </source>
</evidence>
<reference evidence="1 2" key="1">
    <citation type="journal article" date="2022" name="bioRxiv">
        <title>Genomics of Preaxostyla Flagellates Illuminates Evolutionary Transitions and the Path Towards Mitochondrial Loss.</title>
        <authorList>
            <person name="Novak L.V.F."/>
            <person name="Treitli S.C."/>
            <person name="Pyrih J."/>
            <person name="Halakuc P."/>
            <person name="Pipaliya S.V."/>
            <person name="Vacek V."/>
            <person name="Brzon O."/>
            <person name="Soukal P."/>
            <person name="Eme L."/>
            <person name="Dacks J.B."/>
            <person name="Karnkowska A."/>
            <person name="Elias M."/>
            <person name="Hampl V."/>
        </authorList>
    </citation>
    <scope>NUCLEOTIDE SEQUENCE [LARGE SCALE GENOMIC DNA]</scope>
    <source>
        <strain evidence="1">NAU3</strain>
        <tissue evidence="1">Gut</tissue>
    </source>
</reference>
<protein>
    <submittedName>
        <fullName evidence="1">Uncharacterized protein</fullName>
    </submittedName>
</protein>
<comment type="caution">
    <text evidence="1">The sequence shown here is derived from an EMBL/GenBank/DDBJ whole genome shotgun (WGS) entry which is preliminary data.</text>
</comment>
<dbReference type="Proteomes" id="UP001281761">
    <property type="component" value="Unassembled WGS sequence"/>
</dbReference>
<gene>
    <name evidence="1" type="ORF">BLNAU_9828</name>
</gene>
<sequence length="330" mass="37415">MDCFPFLNWRVQNNPSESKNAVVFRSLVATVKSQTSVDVSFEAQAVKSLKSVKPNDEESADAFLSSFVSSTDESLNNFVQCIMVLISSTSRAITTAAMKMLDSLLQDCSAKVYLSLVKADLIPEIVITLNPQTLSFDEGVDIHISIMESIRRSLWRATPDGLADLGIEDSDEQQAVLETVFKHVLAPSAKYIWHLCMNRYSIVDADMSNEFMILLTRILEISPSHQPIMDFVLHIPVVLTIPSCLTAFEDGFLIWHSLRSMILIQREWNKKRGVERQMGKTVLQMLRMEGIEDVVEAQLQHDKQTDSGRWVDFGSIEWNNLQGMNLPWRR</sequence>
<accession>A0ABQ9XUX8</accession>
<name>A0ABQ9XUX8_9EUKA</name>